<accession>A0A4Y1MQD3</accession>
<sequence length="65" mass="7579">MPDSPDAIDTLWKRCGSMSTDLEEGLWTMFPRDWENLSQELDEALGEMEILSPNRRQQFETAFGR</sequence>
<dbReference type="EMBL" id="CP025187">
    <property type="protein sequence ID" value="AWV20205.1"/>
    <property type="molecule type" value="Genomic_DNA"/>
</dbReference>
<geneLocation type="plasmid" evidence="1">
    <name>p2-AD2</name>
</geneLocation>
<dbReference type="AlphaFoldDB" id="A0A4Y1MQD3"/>
<dbReference type="RefSeq" id="WP_099780984.1">
    <property type="nucleotide sequence ID" value="NZ_CP025187.1"/>
</dbReference>
<evidence type="ECO:0000313" key="1">
    <source>
        <dbReference type="EMBL" id="AWV20205.1"/>
    </source>
</evidence>
<proteinExistence type="predicted"/>
<protein>
    <submittedName>
        <fullName evidence="1">Uncharacterized protein</fullName>
    </submittedName>
</protein>
<gene>
    <name evidence="1" type="ORF">RADP37_05111</name>
</gene>
<keyword evidence="1" id="KW-0614">Plasmid</keyword>
<name>A0A4Y1MQD3_9PROT</name>
<reference evidence="1" key="1">
    <citation type="submission" date="2017-12" db="EMBL/GenBank/DDBJ databases">
        <authorList>
            <person name="Martens C."/>
            <person name="Dahlstrom E."/>
            <person name="Barbian K."/>
            <person name="Sykora L."/>
            <person name="Ricklefs S."/>
            <person name="Bruno D."/>
            <person name="Anzick I."/>
            <person name="Myles I."/>
            <person name="Datta S.K."/>
        </authorList>
    </citation>
    <scope>NUCLEOTIDE SEQUENCE</scope>
    <source>
        <strain evidence="1">AD2</strain>
        <plasmid evidence="1">p2-AD2</plasmid>
    </source>
</reference>
<organism evidence="1">
    <name type="scientific">Roseomonas mucosa</name>
    <dbReference type="NCBI Taxonomy" id="207340"/>
    <lineage>
        <taxon>Bacteria</taxon>
        <taxon>Pseudomonadati</taxon>
        <taxon>Pseudomonadota</taxon>
        <taxon>Alphaproteobacteria</taxon>
        <taxon>Acetobacterales</taxon>
        <taxon>Roseomonadaceae</taxon>
        <taxon>Roseomonas</taxon>
    </lineage>
</organism>